<dbReference type="Proteomes" id="UP001187415">
    <property type="component" value="Unassembled WGS sequence"/>
</dbReference>
<dbReference type="PANTHER" id="PTHR19256:SF65">
    <property type="entry name" value="T CELL RECEPTOR GAMMA CONSTANT 1-RELATED"/>
    <property type="match status" value="1"/>
</dbReference>
<dbReference type="PANTHER" id="PTHR19256">
    <property type="entry name" value="T-CELL RECEPTOR GAMMA CHAIN"/>
    <property type="match status" value="1"/>
</dbReference>
<dbReference type="InterPro" id="IPR013783">
    <property type="entry name" value="Ig-like_fold"/>
</dbReference>
<evidence type="ECO:0000259" key="7">
    <source>
        <dbReference type="PROSITE" id="PS50835"/>
    </source>
</evidence>
<keyword evidence="2" id="KW-0812">Transmembrane</keyword>
<evidence type="ECO:0000256" key="3">
    <source>
        <dbReference type="ARBA" id="ARBA00022989"/>
    </source>
</evidence>
<keyword evidence="5" id="KW-0675">Receptor</keyword>
<feature type="domain" description="Ig-like" evidence="7">
    <location>
        <begin position="150"/>
        <end position="248"/>
    </location>
</feature>
<proteinExistence type="predicted"/>
<dbReference type="PROSITE" id="PS50835">
    <property type="entry name" value="IG_LIKE"/>
    <property type="match status" value="2"/>
</dbReference>
<dbReference type="InterPro" id="IPR013106">
    <property type="entry name" value="Ig_V-set"/>
</dbReference>
<evidence type="ECO:0000256" key="2">
    <source>
        <dbReference type="ARBA" id="ARBA00022692"/>
    </source>
</evidence>
<dbReference type="GO" id="GO:0016020">
    <property type="term" value="C:membrane"/>
    <property type="evidence" value="ECO:0007669"/>
    <property type="project" value="UniProtKB-SubCell"/>
</dbReference>
<evidence type="ECO:0000256" key="4">
    <source>
        <dbReference type="ARBA" id="ARBA00023136"/>
    </source>
</evidence>
<dbReference type="InterPro" id="IPR007110">
    <property type="entry name" value="Ig-like_dom"/>
</dbReference>
<reference evidence="8" key="1">
    <citation type="submission" date="2023-07" db="EMBL/GenBank/DDBJ databases">
        <title>Chromosome-level Genome Assembly of Striped Snakehead (Channa striata).</title>
        <authorList>
            <person name="Liu H."/>
        </authorList>
    </citation>
    <scope>NUCLEOTIDE SEQUENCE</scope>
    <source>
        <strain evidence="8">Gz</strain>
        <tissue evidence="8">Muscle</tissue>
    </source>
</reference>
<comment type="caution">
    <text evidence="8">The sequence shown here is derived from an EMBL/GenBank/DDBJ whole genome shotgun (WGS) entry which is preliminary data.</text>
</comment>
<evidence type="ECO:0000313" key="9">
    <source>
        <dbReference type="Proteomes" id="UP001187415"/>
    </source>
</evidence>
<dbReference type="AlphaFoldDB" id="A0AA88LRY9"/>
<dbReference type="SUPFAM" id="SSF48726">
    <property type="entry name" value="Immunoglobulin"/>
    <property type="match status" value="2"/>
</dbReference>
<evidence type="ECO:0000256" key="1">
    <source>
        <dbReference type="ARBA" id="ARBA00004370"/>
    </source>
</evidence>
<dbReference type="Gene3D" id="2.60.40.10">
    <property type="entry name" value="Immunoglobulins"/>
    <property type="match status" value="2"/>
</dbReference>
<evidence type="ECO:0000256" key="6">
    <source>
        <dbReference type="ARBA" id="ARBA00023319"/>
    </source>
</evidence>
<keyword evidence="3" id="KW-1133">Transmembrane helix</keyword>
<evidence type="ECO:0000256" key="5">
    <source>
        <dbReference type="ARBA" id="ARBA00023170"/>
    </source>
</evidence>
<dbReference type="Pfam" id="PF07654">
    <property type="entry name" value="C1-set"/>
    <property type="match status" value="1"/>
</dbReference>
<evidence type="ECO:0000313" key="8">
    <source>
        <dbReference type="EMBL" id="KAK2822881.1"/>
    </source>
</evidence>
<name>A0AA88LRY9_CHASR</name>
<comment type="subcellular location">
    <subcellularLocation>
        <location evidence="1">Membrane</location>
    </subcellularLocation>
</comment>
<keyword evidence="6" id="KW-0393">Immunoglobulin domain</keyword>
<dbReference type="EMBL" id="JAUPFM010000018">
    <property type="protein sequence ID" value="KAK2822881.1"/>
    <property type="molecule type" value="Genomic_DNA"/>
</dbReference>
<feature type="domain" description="Ig-like" evidence="7">
    <location>
        <begin position="25"/>
        <end position="104"/>
    </location>
</feature>
<dbReference type="SMART" id="SM00409">
    <property type="entry name" value="IG"/>
    <property type="match status" value="1"/>
</dbReference>
<protein>
    <recommendedName>
        <fullName evidence="7">Ig-like domain-containing protein</fullName>
    </recommendedName>
</protein>
<dbReference type="InterPro" id="IPR051117">
    <property type="entry name" value="TRG_var/const_region"/>
</dbReference>
<dbReference type="InterPro" id="IPR003597">
    <property type="entry name" value="Ig_C1-set"/>
</dbReference>
<dbReference type="InterPro" id="IPR003599">
    <property type="entry name" value="Ig_sub"/>
</dbReference>
<accession>A0AA88LRY9</accession>
<dbReference type="InterPro" id="IPR036179">
    <property type="entry name" value="Ig-like_dom_sf"/>
</dbReference>
<sequence>MCSMSLVVIAAQLVQDDLTLTRRLGQTVSFSCAGTDQCSGSVVYWYQKKETETFRVILYINRYDGGIGRYYNHPQENDFSPVKGKGWELQIEKVKQDHSASYYCSCRISGSHSFCIALFHRGPYYDFHYYHEIFGSGTKLHVTDEQVVKPVVSVYPAASRDQQGGRTSLLCVASDMVPPQVQFSWKRRKENDPVEMLTHAEGEQLVLRESGRTISILVVDQDAFYTYNYRCQVQHEGGAVEARTEQVVPVDPVQSRYQVKLLCLLYTALIVKSLVYCCGLSLLRSLRDQGLLTDSRSAFLKISFQKV</sequence>
<gene>
    <name evidence="8" type="ORF">Q5P01_022946</name>
</gene>
<keyword evidence="4" id="KW-0472">Membrane</keyword>
<organism evidence="8 9">
    <name type="scientific">Channa striata</name>
    <name type="common">Snakehead murrel</name>
    <name type="synonym">Ophicephalus striatus</name>
    <dbReference type="NCBI Taxonomy" id="64152"/>
    <lineage>
        <taxon>Eukaryota</taxon>
        <taxon>Metazoa</taxon>
        <taxon>Chordata</taxon>
        <taxon>Craniata</taxon>
        <taxon>Vertebrata</taxon>
        <taxon>Euteleostomi</taxon>
        <taxon>Actinopterygii</taxon>
        <taxon>Neopterygii</taxon>
        <taxon>Teleostei</taxon>
        <taxon>Neoteleostei</taxon>
        <taxon>Acanthomorphata</taxon>
        <taxon>Anabantaria</taxon>
        <taxon>Anabantiformes</taxon>
        <taxon>Channoidei</taxon>
        <taxon>Channidae</taxon>
        <taxon>Channa</taxon>
    </lineage>
</organism>
<dbReference type="Pfam" id="PF07686">
    <property type="entry name" value="V-set"/>
    <property type="match status" value="1"/>
</dbReference>
<keyword evidence="9" id="KW-1185">Reference proteome</keyword>